<evidence type="ECO:0000313" key="10">
    <source>
        <dbReference type="Proteomes" id="UP000237347"/>
    </source>
</evidence>
<evidence type="ECO:0000256" key="5">
    <source>
        <dbReference type="ARBA" id="ARBA00023242"/>
    </source>
</evidence>
<gene>
    <name evidence="9" type="ORF">CFP56_016317</name>
</gene>
<dbReference type="InterPro" id="IPR003340">
    <property type="entry name" value="B3_DNA-bd"/>
</dbReference>
<keyword evidence="5" id="KW-0539">Nucleus</keyword>
<dbReference type="InterPro" id="IPR044837">
    <property type="entry name" value="REM16-like"/>
</dbReference>
<evidence type="ECO:0000313" key="9">
    <source>
        <dbReference type="EMBL" id="KAK7840715.1"/>
    </source>
</evidence>
<proteinExistence type="predicted"/>
<reference evidence="9 10" key="1">
    <citation type="journal article" date="2018" name="Sci. Data">
        <title>The draft genome sequence of cork oak.</title>
        <authorList>
            <person name="Ramos A.M."/>
            <person name="Usie A."/>
            <person name="Barbosa P."/>
            <person name="Barros P.M."/>
            <person name="Capote T."/>
            <person name="Chaves I."/>
            <person name="Simoes F."/>
            <person name="Abreu I."/>
            <person name="Carrasquinho I."/>
            <person name="Faro C."/>
            <person name="Guimaraes J.B."/>
            <person name="Mendonca D."/>
            <person name="Nobrega F."/>
            <person name="Rodrigues L."/>
            <person name="Saibo N.J.M."/>
            <person name="Varela M.C."/>
            <person name="Egas C."/>
            <person name="Matos J."/>
            <person name="Miguel C.M."/>
            <person name="Oliveira M.M."/>
            <person name="Ricardo C.P."/>
            <person name="Goncalves S."/>
        </authorList>
    </citation>
    <scope>NUCLEOTIDE SEQUENCE [LARGE SCALE GENOMIC DNA]</scope>
    <source>
        <strain evidence="10">cv. HL8</strain>
    </source>
</reference>
<dbReference type="PROSITE" id="PS50863">
    <property type="entry name" value="B3"/>
    <property type="match status" value="2"/>
</dbReference>
<accession>A0AAW0KP27</accession>
<keyword evidence="6" id="KW-0175">Coiled coil</keyword>
<dbReference type="SMART" id="SM01019">
    <property type="entry name" value="B3"/>
    <property type="match status" value="2"/>
</dbReference>
<dbReference type="PANTHER" id="PTHR31391">
    <property type="entry name" value="B3 DOMAIN-CONTAINING PROTEIN OS11G0197600-RELATED"/>
    <property type="match status" value="1"/>
</dbReference>
<keyword evidence="3" id="KW-0238">DNA-binding</keyword>
<comment type="caution">
    <text evidence="9">The sequence shown here is derived from an EMBL/GenBank/DDBJ whole genome shotgun (WGS) entry which is preliminary data.</text>
</comment>
<keyword evidence="10" id="KW-1185">Reference proteome</keyword>
<dbReference type="InterPro" id="IPR015300">
    <property type="entry name" value="DNA-bd_pseudobarrel_sf"/>
</dbReference>
<evidence type="ECO:0000256" key="4">
    <source>
        <dbReference type="ARBA" id="ARBA00023163"/>
    </source>
</evidence>
<dbReference type="SUPFAM" id="SSF101936">
    <property type="entry name" value="DNA-binding pseudobarrel domain"/>
    <property type="match status" value="2"/>
</dbReference>
<evidence type="ECO:0000256" key="6">
    <source>
        <dbReference type="SAM" id="Coils"/>
    </source>
</evidence>
<evidence type="ECO:0000256" key="3">
    <source>
        <dbReference type="ARBA" id="ARBA00023125"/>
    </source>
</evidence>
<feature type="region of interest" description="Disordered" evidence="7">
    <location>
        <begin position="180"/>
        <end position="210"/>
    </location>
</feature>
<keyword evidence="2" id="KW-0805">Transcription regulation</keyword>
<feature type="domain" description="TF-B3" evidence="8">
    <location>
        <begin position="64"/>
        <end position="155"/>
    </location>
</feature>
<protein>
    <submittedName>
        <fullName evidence="9">B3 domain-containing protein</fullName>
    </submittedName>
</protein>
<dbReference type="EMBL" id="PKMF04000255">
    <property type="protein sequence ID" value="KAK7840715.1"/>
    <property type="molecule type" value="Genomic_DNA"/>
</dbReference>
<evidence type="ECO:0000259" key="8">
    <source>
        <dbReference type="PROSITE" id="PS50863"/>
    </source>
</evidence>
<name>A0AAW0KP27_QUESU</name>
<comment type="subcellular location">
    <subcellularLocation>
        <location evidence="1">Nucleus</location>
    </subcellularLocation>
</comment>
<dbReference type="GO" id="GO:0003677">
    <property type="term" value="F:DNA binding"/>
    <property type="evidence" value="ECO:0007669"/>
    <property type="project" value="UniProtKB-KW"/>
</dbReference>
<feature type="coiled-coil region" evidence="6">
    <location>
        <begin position="605"/>
        <end position="639"/>
    </location>
</feature>
<organism evidence="9 10">
    <name type="scientific">Quercus suber</name>
    <name type="common">Cork oak</name>
    <dbReference type="NCBI Taxonomy" id="58331"/>
    <lineage>
        <taxon>Eukaryota</taxon>
        <taxon>Viridiplantae</taxon>
        <taxon>Streptophyta</taxon>
        <taxon>Embryophyta</taxon>
        <taxon>Tracheophyta</taxon>
        <taxon>Spermatophyta</taxon>
        <taxon>Magnoliopsida</taxon>
        <taxon>eudicotyledons</taxon>
        <taxon>Gunneridae</taxon>
        <taxon>Pentapetalae</taxon>
        <taxon>rosids</taxon>
        <taxon>fabids</taxon>
        <taxon>Fagales</taxon>
        <taxon>Fagaceae</taxon>
        <taxon>Quercus</taxon>
    </lineage>
</organism>
<dbReference type="Pfam" id="PF02362">
    <property type="entry name" value="B3"/>
    <property type="match status" value="2"/>
</dbReference>
<evidence type="ECO:0000256" key="1">
    <source>
        <dbReference type="ARBA" id="ARBA00004123"/>
    </source>
</evidence>
<keyword evidence="4" id="KW-0804">Transcription</keyword>
<sequence length="648" mass="73467">MDWNHQLIGNDIEQVGSKKPRTSISNKPKKAIIDHLYKRDDVKSSAMELAEEVQAYLAADTPSFVKFMLPSHVTRGFWLGLPRDFCKDYMPCHDSIITLVDERGREFEVIYLEARKGLSGGWRSFSIAHRLCERDVLVFQLVLPFKLKVYIVREICLTEVDGAVGLMKLARVRGPNFVTAAEKHSKPSPIEKNSRKIKQRKAGPTDSKMSLSLSLTHEKRLDSEGGSGTEQVLSVVPCKPRSFKENGAMVEVLYDRMEAKSSALKQAMEVQASLPVESPSFIKTLVRSNVTGGYWLRLPAQFCKMHLPRHDIIVILEDESREEYKTKYIAENAALSSGWRRFSIAHKLCQDDVLVFQLIGTFKFKVYTVRLNGLAGVDGLFGPSNLDACARGNDYEIEDKKIKIHKDTTYFDRVMQDIFGETIQINNLKDLDTTTSFMNAANQYENSRKNLASDVLCGLRLTGSIANFKEVNSISGFTILVNGETIDSQFSDYQRVKYYDLCCSQNSFLHDNLRKNINSKLAAEIISETINIVDAIRACELLTPVADFEDWDNTLKGFELLGMNVQFLHARVARLMSIAMEAAAVKDPQRKSKVRLEQAHAEEVMDFLKLKLSKLKKTKERLDDEIEALKVNVVRHEIVFQEVVNAPW</sequence>
<dbReference type="PANTHER" id="PTHR31391:SF101">
    <property type="entry name" value="B3 DOMAIN-CONTAINING PROTEIN OS01G0234100"/>
    <property type="match status" value="1"/>
</dbReference>
<dbReference type="Proteomes" id="UP000237347">
    <property type="component" value="Unassembled WGS sequence"/>
</dbReference>
<feature type="domain" description="TF-B3" evidence="8">
    <location>
        <begin position="281"/>
        <end position="372"/>
    </location>
</feature>
<evidence type="ECO:0000256" key="7">
    <source>
        <dbReference type="SAM" id="MobiDB-lite"/>
    </source>
</evidence>
<dbReference type="Gene3D" id="2.40.330.10">
    <property type="entry name" value="DNA-binding pseudobarrel domain"/>
    <property type="match status" value="2"/>
</dbReference>
<evidence type="ECO:0000256" key="2">
    <source>
        <dbReference type="ARBA" id="ARBA00023015"/>
    </source>
</evidence>
<dbReference type="GO" id="GO:0005634">
    <property type="term" value="C:nucleus"/>
    <property type="evidence" value="ECO:0007669"/>
    <property type="project" value="UniProtKB-SubCell"/>
</dbReference>
<dbReference type="CDD" id="cd10017">
    <property type="entry name" value="B3_DNA"/>
    <property type="match status" value="2"/>
</dbReference>
<dbReference type="AlphaFoldDB" id="A0AAW0KP27"/>